<evidence type="ECO:0000256" key="1">
    <source>
        <dbReference type="SAM" id="MobiDB-lite"/>
    </source>
</evidence>
<comment type="caution">
    <text evidence="3">The sequence shown here is derived from an EMBL/GenBank/DDBJ whole genome shotgun (WGS) entry which is preliminary data.</text>
</comment>
<reference evidence="3 4" key="1">
    <citation type="submission" date="2021-06" db="EMBL/GenBank/DDBJ databases">
        <title>Caerostris darwini draft genome.</title>
        <authorList>
            <person name="Kono N."/>
            <person name="Arakawa K."/>
        </authorList>
    </citation>
    <scope>NUCLEOTIDE SEQUENCE [LARGE SCALE GENOMIC DNA]</scope>
</reference>
<evidence type="ECO:0000259" key="2">
    <source>
        <dbReference type="PROSITE" id="PS50213"/>
    </source>
</evidence>
<dbReference type="GO" id="GO:0005615">
    <property type="term" value="C:extracellular space"/>
    <property type="evidence" value="ECO:0007669"/>
    <property type="project" value="TreeGrafter"/>
</dbReference>
<feature type="domain" description="FAS1" evidence="2">
    <location>
        <begin position="353"/>
        <end position="489"/>
    </location>
</feature>
<dbReference type="AlphaFoldDB" id="A0AAV4R307"/>
<dbReference type="GO" id="GO:0007155">
    <property type="term" value="P:cell adhesion"/>
    <property type="evidence" value="ECO:0007669"/>
    <property type="project" value="TreeGrafter"/>
</dbReference>
<proteinExistence type="predicted"/>
<feature type="compositionally biased region" description="Polar residues" evidence="1">
    <location>
        <begin position="224"/>
        <end position="245"/>
    </location>
</feature>
<dbReference type="InterPro" id="IPR050904">
    <property type="entry name" value="Adhesion/Biosynth-related"/>
</dbReference>
<feature type="compositionally biased region" description="Polar residues" evidence="1">
    <location>
        <begin position="192"/>
        <end position="210"/>
    </location>
</feature>
<dbReference type="EMBL" id="BPLQ01005523">
    <property type="protein sequence ID" value="GIY15421.1"/>
    <property type="molecule type" value="Genomic_DNA"/>
</dbReference>
<name>A0AAV4R307_9ARAC</name>
<dbReference type="Gene3D" id="2.30.180.10">
    <property type="entry name" value="FAS1 domain"/>
    <property type="match status" value="3"/>
</dbReference>
<organism evidence="3 4">
    <name type="scientific">Caerostris darwini</name>
    <dbReference type="NCBI Taxonomy" id="1538125"/>
    <lineage>
        <taxon>Eukaryota</taxon>
        <taxon>Metazoa</taxon>
        <taxon>Ecdysozoa</taxon>
        <taxon>Arthropoda</taxon>
        <taxon>Chelicerata</taxon>
        <taxon>Arachnida</taxon>
        <taxon>Araneae</taxon>
        <taxon>Araneomorphae</taxon>
        <taxon>Entelegynae</taxon>
        <taxon>Araneoidea</taxon>
        <taxon>Araneidae</taxon>
        <taxon>Caerostris</taxon>
    </lineage>
</organism>
<feature type="compositionally biased region" description="Low complexity" evidence="1">
    <location>
        <begin position="285"/>
        <end position="306"/>
    </location>
</feature>
<keyword evidence="4" id="KW-1185">Reference proteome</keyword>
<gene>
    <name evidence="3" type="primary">TGFBI_0</name>
    <name evidence="3" type="ORF">CDAR_8691</name>
</gene>
<feature type="compositionally biased region" description="Polar residues" evidence="1">
    <location>
        <begin position="307"/>
        <end position="318"/>
    </location>
</feature>
<dbReference type="InterPro" id="IPR036378">
    <property type="entry name" value="FAS1_dom_sf"/>
</dbReference>
<feature type="domain" description="FAS1" evidence="2">
    <location>
        <begin position="495"/>
        <end position="625"/>
    </location>
</feature>
<dbReference type="FunFam" id="2.30.180.10:FF:000032">
    <property type="entry name" value="Fasciclin domain-containing protein, putative"/>
    <property type="match status" value="2"/>
</dbReference>
<accession>A0AAV4R307</accession>
<dbReference type="PANTHER" id="PTHR10900:SF124">
    <property type="entry name" value="FI05614P"/>
    <property type="match status" value="1"/>
</dbReference>
<evidence type="ECO:0000313" key="3">
    <source>
        <dbReference type="EMBL" id="GIY15421.1"/>
    </source>
</evidence>
<protein>
    <submittedName>
        <fullName evidence="3">Transforming growth factor-beta-induced protein ig-h3</fullName>
    </submittedName>
</protein>
<dbReference type="InterPro" id="IPR000782">
    <property type="entry name" value="FAS1_domain"/>
</dbReference>
<feature type="domain" description="FAS1" evidence="2">
    <location>
        <begin position="38"/>
        <end position="171"/>
    </location>
</feature>
<sequence>MLNGGRLIFISGAKAIAVTRANNGIFYVINQLLYPLPHQNIVGAIQSRPDLSTLSMLLDTLAVSGFTDFLQGKTPYTFLAPTDNAFAQFSPELLEELSRNTTALQEILMNHIIEGAHYGREFLTGGTFPSVRGGKLKFQVVSYGYQVNEINIKTPEIVTGTGVVHLIDQLILEDSDLKYLQNKLDFRDDPRSNNQQPQPGILQPFQQPQPGTRPGSIPVPNRFQPGTTQPTAGGQRLPQGQSQATGLMPPTGQRQPSGQIRPTGGQPTGQLRPTGGQATGQLRPTGGQTTGQFGFTGGQTHTTGHTSFSVHSQTTGQASVGGRRPTGQSTFTGQRQPSFQPQTLPVAQIGPGEQTNVADLARSMGLNRFAEWMTNTGLLEKIQDGGVYTVFAPTDDAINSLPQDMVYSIDSNPEQTKPLLQYHIVPRRININSLSNDETSSTLLQGKSLRFNVYSTVQPDCKQLVTAAGAPIGDALATMGTIQVIPITQVLYQPTGNLLNIVEASPILQSLAQAIKSAHLNWVITGNGPLTFFAPSDTAFQSLTPEQRKTLVEDKQAFSDLLKKHLVRGTYFSSGVEEDVKKNSEKNTPITLSLQEGILTINSVPVTYSDITATNGVLHVIDQFLLN</sequence>
<dbReference type="PROSITE" id="PS50213">
    <property type="entry name" value="FAS1"/>
    <property type="match status" value="3"/>
</dbReference>
<dbReference type="SMART" id="SM00554">
    <property type="entry name" value="FAS1"/>
    <property type="match status" value="3"/>
</dbReference>
<dbReference type="SUPFAM" id="SSF82153">
    <property type="entry name" value="FAS1 domain"/>
    <property type="match status" value="3"/>
</dbReference>
<dbReference type="GO" id="GO:0050839">
    <property type="term" value="F:cell adhesion molecule binding"/>
    <property type="evidence" value="ECO:0007669"/>
    <property type="project" value="TreeGrafter"/>
</dbReference>
<dbReference type="GO" id="GO:0030198">
    <property type="term" value="P:extracellular matrix organization"/>
    <property type="evidence" value="ECO:0007669"/>
    <property type="project" value="TreeGrafter"/>
</dbReference>
<feature type="region of interest" description="Disordered" evidence="1">
    <location>
        <begin position="186"/>
        <end position="338"/>
    </location>
</feature>
<dbReference type="GO" id="GO:0031012">
    <property type="term" value="C:extracellular matrix"/>
    <property type="evidence" value="ECO:0007669"/>
    <property type="project" value="TreeGrafter"/>
</dbReference>
<evidence type="ECO:0000313" key="4">
    <source>
        <dbReference type="Proteomes" id="UP001054837"/>
    </source>
</evidence>
<dbReference type="Pfam" id="PF02469">
    <property type="entry name" value="Fasciclin"/>
    <property type="match status" value="3"/>
</dbReference>
<feature type="compositionally biased region" description="Polar residues" evidence="1">
    <location>
        <begin position="326"/>
        <end position="338"/>
    </location>
</feature>
<dbReference type="Proteomes" id="UP001054837">
    <property type="component" value="Unassembled WGS sequence"/>
</dbReference>
<dbReference type="PANTHER" id="PTHR10900">
    <property type="entry name" value="PERIOSTIN-RELATED"/>
    <property type="match status" value="1"/>
</dbReference>